<dbReference type="EMBL" id="VEVQ02000001">
    <property type="protein sequence ID" value="NHN24047.1"/>
    <property type="molecule type" value="Genomic_DNA"/>
</dbReference>
<evidence type="ECO:0000313" key="1">
    <source>
        <dbReference type="EMBL" id="NHN24047.1"/>
    </source>
</evidence>
<protein>
    <recommendedName>
        <fullName evidence="3">PKD domain-containing protein</fullName>
    </recommendedName>
</protein>
<comment type="caution">
    <text evidence="1">The sequence shown here is derived from an EMBL/GenBank/DDBJ whole genome shotgun (WGS) entry which is preliminary data.</text>
</comment>
<name>A0ABX0IJQ2_9FLAO</name>
<dbReference type="RefSeq" id="WP_140958734.1">
    <property type="nucleotide sequence ID" value="NZ_VEVQ02000001.1"/>
</dbReference>
<dbReference type="Proteomes" id="UP000817854">
    <property type="component" value="Unassembled WGS sequence"/>
</dbReference>
<proteinExistence type="predicted"/>
<evidence type="ECO:0008006" key="3">
    <source>
        <dbReference type="Google" id="ProtNLM"/>
    </source>
</evidence>
<gene>
    <name evidence="1" type="ORF">FIA58_000020</name>
</gene>
<evidence type="ECO:0000313" key="2">
    <source>
        <dbReference type="Proteomes" id="UP000817854"/>
    </source>
</evidence>
<organism evidence="1 2">
    <name type="scientific">Flavobacterium jejuense</name>
    <dbReference type="NCBI Taxonomy" id="1544455"/>
    <lineage>
        <taxon>Bacteria</taxon>
        <taxon>Pseudomonadati</taxon>
        <taxon>Bacteroidota</taxon>
        <taxon>Flavobacteriia</taxon>
        <taxon>Flavobacteriales</taxon>
        <taxon>Flavobacteriaceae</taxon>
        <taxon>Flavobacterium</taxon>
    </lineage>
</organism>
<reference evidence="2" key="1">
    <citation type="submission" date="2019-05" db="EMBL/GenBank/DDBJ databases">
        <title>Flavobacterium profundi sp. nov., isolated from a deep-sea seamount.</title>
        <authorList>
            <person name="Zhang D.-C."/>
        </authorList>
    </citation>
    <scope>NUCLEOTIDE SEQUENCE [LARGE SCALE GENOMIC DNA]</scope>
    <source>
        <strain evidence="2">EC11</strain>
    </source>
</reference>
<keyword evidence="2" id="KW-1185">Reference proteome</keyword>
<reference evidence="1 2" key="2">
    <citation type="submission" date="2019-05" db="EMBL/GenBank/DDBJ databases">
        <authorList>
            <person name="Lianzixin W."/>
        </authorList>
    </citation>
    <scope>NUCLEOTIDE SEQUENCE [LARGE SCALE GENOMIC DNA]</scope>
    <source>
        <strain evidence="1 2">EC11</strain>
    </source>
</reference>
<accession>A0ABX0IJQ2</accession>
<sequence length="136" mass="14937">MKKITLTLVLAIGYCFTGFSQSNNGKISGYFTIILGQTSTFSINSYEELNSYEWEVNNNLTNSKNKKSLGTLNIVGNSNEKILTVEPTTLGVFSVQVVYTDKKGYHTASFIGNVVSPSEITTESSLTSLDESKKQK</sequence>
<reference evidence="1 2" key="3">
    <citation type="submission" date="2020-02" db="EMBL/GenBank/DDBJ databases">
        <title>Flavobacterium profundi sp. nov., isolated from a deep-sea seamount.</title>
        <authorList>
            <person name="Zhang D.-C."/>
        </authorList>
    </citation>
    <scope>NUCLEOTIDE SEQUENCE [LARGE SCALE GENOMIC DNA]</scope>
    <source>
        <strain evidence="1 2">EC11</strain>
    </source>
</reference>